<reference evidence="3" key="1">
    <citation type="submission" date="2016-10" db="EMBL/GenBank/DDBJ databases">
        <authorList>
            <person name="Varghese N."/>
            <person name="Submissions S."/>
        </authorList>
    </citation>
    <scope>NUCLEOTIDE SEQUENCE [LARGE SCALE GENOMIC DNA]</scope>
    <source>
        <strain evidence="3">DSM 45501</strain>
    </source>
</reference>
<evidence type="ECO:0000313" key="3">
    <source>
        <dbReference type="Proteomes" id="UP000199165"/>
    </source>
</evidence>
<name>A0A1I7AV85_9ACTN</name>
<dbReference type="Proteomes" id="UP000199165">
    <property type="component" value="Unassembled WGS sequence"/>
</dbReference>
<gene>
    <name evidence="2" type="ORF">SAMN04487904_108127</name>
</gene>
<protein>
    <submittedName>
        <fullName evidence="2">Uncharacterized protein</fullName>
    </submittedName>
</protein>
<keyword evidence="3" id="KW-1185">Reference proteome</keyword>
<feature type="region of interest" description="Disordered" evidence="1">
    <location>
        <begin position="29"/>
        <end position="90"/>
    </location>
</feature>
<dbReference type="STRING" id="995060.SAMN04487904_108127"/>
<proteinExistence type="predicted"/>
<dbReference type="EMBL" id="FPAT01000008">
    <property type="protein sequence ID" value="SFT78845.1"/>
    <property type="molecule type" value="Genomic_DNA"/>
</dbReference>
<accession>A0A1I7AV85</accession>
<feature type="compositionally biased region" description="Basic and acidic residues" evidence="1">
    <location>
        <begin position="80"/>
        <end position="90"/>
    </location>
</feature>
<dbReference type="AlphaFoldDB" id="A0A1I7AV85"/>
<evidence type="ECO:0000313" key="2">
    <source>
        <dbReference type="EMBL" id="SFT78845.1"/>
    </source>
</evidence>
<organism evidence="2 3">
    <name type="scientific">Actinopolyspora righensis</name>
    <dbReference type="NCBI Taxonomy" id="995060"/>
    <lineage>
        <taxon>Bacteria</taxon>
        <taxon>Bacillati</taxon>
        <taxon>Actinomycetota</taxon>
        <taxon>Actinomycetes</taxon>
        <taxon>Actinopolysporales</taxon>
        <taxon>Actinopolysporaceae</taxon>
        <taxon>Actinopolyspora</taxon>
        <taxon>Actinopolyspora alba group</taxon>
    </lineage>
</organism>
<sequence length="90" mass="9482">MTEAASGRCRPVRTRGFYDRCAFHPVRTGSVGTGNREFRPSRAGRHAPGLFECADGDTSDDVSPGASAPSDDGALVLRTSTERAEGGSRP</sequence>
<evidence type="ECO:0000256" key="1">
    <source>
        <dbReference type="SAM" id="MobiDB-lite"/>
    </source>
</evidence>